<dbReference type="SUPFAM" id="SSF51905">
    <property type="entry name" value="FAD/NAD(P)-binding domain"/>
    <property type="match status" value="1"/>
</dbReference>
<evidence type="ECO:0000256" key="2">
    <source>
        <dbReference type="ARBA" id="ARBA00022723"/>
    </source>
</evidence>
<evidence type="ECO:0000259" key="7">
    <source>
        <dbReference type="PROSITE" id="PS51296"/>
    </source>
</evidence>
<dbReference type="PANTHER" id="PTHR13847:SF281">
    <property type="entry name" value="FAD DEPENDENT OXIDOREDUCTASE DOMAIN-CONTAINING PROTEIN"/>
    <property type="match status" value="1"/>
</dbReference>
<keyword evidence="3" id="KW-0408">Iron</keyword>
<dbReference type="PRINTS" id="PR00162">
    <property type="entry name" value="RIESKE"/>
</dbReference>
<dbReference type="Proteomes" id="UP001595818">
    <property type="component" value="Unassembled WGS sequence"/>
</dbReference>
<dbReference type="SUPFAM" id="SSF50022">
    <property type="entry name" value="ISP domain"/>
    <property type="match status" value="1"/>
</dbReference>
<dbReference type="Pfam" id="PF00355">
    <property type="entry name" value="Rieske"/>
    <property type="match status" value="1"/>
</dbReference>
<feature type="region of interest" description="Disordered" evidence="6">
    <location>
        <begin position="500"/>
        <end position="521"/>
    </location>
</feature>
<evidence type="ECO:0000256" key="1">
    <source>
        <dbReference type="ARBA" id="ARBA00022714"/>
    </source>
</evidence>
<protein>
    <submittedName>
        <fullName evidence="8">FAD-dependent oxidoreductase</fullName>
    </submittedName>
</protein>
<keyword evidence="1" id="KW-0001">2Fe-2S</keyword>
<evidence type="ECO:0000313" key="8">
    <source>
        <dbReference type="EMBL" id="MFC4873146.1"/>
    </source>
</evidence>
<dbReference type="InterPro" id="IPR005805">
    <property type="entry name" value="Rieske_Fe-S_prot_C"/>
</dbReference>
<accession>A0ABV9T3U5</accession>
<dbReference type="PROSITE" id="PS51296">
    <property type="entry name" value="RIESKE"/>
    <property type="match status" value="1"/>
</dbReference>
<dbReference type="EMBL" id="JBHSJJ010000009">
    <property type="protein sequence ID" value="MFC4873146.1"/>
    <property type="molecule type" value="Genomic_DNA"/>
</dbReference>
<dbReference type="InterPro" id="IPR006076">
    <property type="entry name" value="FAD-dep_OxRdtase"/>
</dbReference>
<evidence type="ECO:0000256" key="3">
    <source>
        <dbReference type="ARBA" id="ARBA00023004"/>
    </source>
</evidence>
<evidence type="ECO:0000313" key="9">
    <source>
        <dbReference type="Proteomes" id="UP001595818"/>
    </source>
</evidence>
<name>A0ABV9T3U5_9BACT</name>
<dbReference type="Gene3D" id="3.30.9.10">
    <property type="entry name" value="D-Amino Acid Oxidase, subunit A, domain 2"/>
    <property type="match status" value="1"/>
</dbReference>
<dbReference type="Pfam" id="PF01266">
    <property type="entry name" value="DAO"/>
    <property type="match status" value="1"/>
</dbReference>
<evidence type="ECO:0000256" key="6">
    <source>
        <dbReference type="SAM" id="MobiDB-lite"/>
    </source>
</evidence>
<keyword evidence="4" id="KW-0411">Iron-sulfur</keyword>
<gene>
    <name evidence="8" type="ORF">ACFPFU_15715</name>
</gene>
<proteinExistence type="predicted"/>
<dbReference type="InterPro" id="IPR017941">
    <property type="entry name" value="Rieske_2Fe-2S"/>
</dbReference>
<keyword evidence="5" id="KW-1015">Disulfide bond</keyword>
<dbReference type="Gene3D" id="2.102.10.10">
    <property type="entry name" value="Rieske [2Fe-2S] iron-sulphur domain"/>
    <property type="match status" value="1"/>
</dbReference>
<sequence>MTKNEIPYKPLWPSWKEATTFPSLSKNLRVDVAVIGAGITGLTAAYHLAKAGMKVAVLEQSQIGAGTTGHSTGNLYAPVDESTHSMDDKHNFHIRQLVTLSRIKAIDAIEQNIKLFGMDCGFKRVPFYLFSTQEDKNHQKKIERETRALDHAGLKIQNEAPNFPYQYTSMLALENQAQFNPLQYLQQFASIITDNNCSIYENTQVLDVEKGQSSVLKTSKEMIKAEKVIMATHTPKGVYGAHAKMETFREFALAGKVKQKSPDPGIYWHLQDNRKFSVRSYHGENKAYVIVLGDPYLTGNTSSNSDRINNLQVYLKNHFDIDQFECLWAGQNYKPADHLPYIGTSLTESNIYIATGFSADGLVYGTVAGTLIADMIMGNPNPYIDIYNPSRLTFFASAKRTAKENVRVLSNLAKTAFAPVDEKAFHDIKPGDGKITHIDSRTVAAYREPSGNMVAVSAICPHLGCQVRWNGEERSWDCPCHGSRFSASGEVLEGPAYQGLQPIKLTTKKKNKPSPDRKPDR</sequence>
<dbReference type="RefSeq" id="WP_377065729.1">
    <property type="nucleotide sequence ID" value="NZ_JBHSJJ010000009.1"/>
</dbReference>
<dbReference type="InterPro" id="IPR038010">
    <property type="entry name" value="YhfW_C"/>
</dbReference>
<dbReference type="PANTHER" id="PTHR13847">
    <property type="entry name" value="SARCOSINE DEHYDROGENASE-RELATED"/>
    <property type="match status" value="1"/>
</dbReference>
<reference evidence="9" key="1">
    <citation type="journal article" date="2019" name="Int. J. Syst. Evol. Microbiol.">
        <title>The Global Catalogue of Microorganisms (GCM) 10K type strain sequencing project: providing services to taxonomists for standard genome sequencing and annotation.</title>
        <authorList>
            <consortium name="The Broad Institute Genomics Platform"/>
            <consortium name="The Broad Institute Genome Sequencing Center for Infectious Disease"/>
            <person name="Wu L."/>
            <person name="Ma J."/>
        </authorList>
    </citation>
    <scope>NUCLEOTIDE SEQUENCE [LARGE SCALE GENOMIC DNA]</scope>
    <source>
        <strain evidence="9">CGMCC 4.7466</strain>
    </source>
</reference>
<keyword evidence="9" id="KW-1185">Reference proteome</keyword>
<keyword evidence="2" id="KW-0479">Metal-binding</keyword>
<dbReference type="InterPro" id="IPR036922">
    <property type="entry name" value="Rieske_2Fe-2S_sf"/>
</dbReference>
<dbReference type="InterPro" id="IPR036188">
    <property type="entry name" value="FAD/NAD-bd_sf"/>
</dbReference>
<evidence type="ECO:0000256" key="5">
    <source>
        <dbReference type="ARBA" id="ARBA00023157"/>
    </source>
</evidence>
<dbReference type="CDD" id="cd03477">
    <property type="entry name" value="Rieske_YhfW_C"/>
    <property type="match status" value="1"/>
</dbReference>
<organism evidence="8 9">
    <name type="scientific">Negadavirga shengliensis</name>
    <dbReference type="NCBI Taxonomy" id="1389218"/>
    <lineage>
        <taxon>Bacteria</taxon>
        <taxon>Pseudomonadati</taxon>
        <taxon>Bacteroidota</taxon>
        <taxon>Cytophagia</taxon>
        <taxon>Cytophagales</taxon>
        <taxon>Cyclobacteriaceae</taxon>
        <taxon>Negadavirga</taxon>
    </lineage>
</organism>
<feature type="domain" description="Rieske" evidence="7">
    <location>
        <begin position="420"/>
        <end position="508"/>
    </location>
</feature>
<evidence type="ECO:0000256" key="4">
    <source>
        <dbReference type="ARBA" id="ARBA00023014"/>
    </source>
</evidence>
<comment type="caution">
    <text evidence="8">The sequence shown here is derived from an EMBL/GenBank/DDBJ whole genome shotgun (WGS) entry which is preliminary data.</text>
</comment>
<dbReference type="Gene3D" id="3.50.50.60">
    <property type="entry name" value="FAD/NAD(P)-binding domain"/>
    <property type="match status" value="1"/>
</dbReference>